<dbReference type="GO" id="GO:0005524">
    <property type="term" value="F:ATP binding"/>
    <property type="evidence" value="ECO:0007669"/>
    <property type="project" value="UniProtKB-KW"/>
</dbReference>
<name>A0A656JW80_PSESF</name>
<sequence length="183" mass="20270">WPLQALLDRVATVFQHVHLFDGSVLDNLRLANPDADQASVEAAARAACAHDFIERLPQGYHTAIGEAGAQLSGGERQRLSIARALLKNAPVLILDEATAYADSENEVLIQQALANLCRGRTVLMIAHRLHTVIAAQRIVVFDQGRVLGIGRHEQLLESCELYQQLWQDHTRIRQWQLSSGEPA</sequence>
<dbReference type="Pfam" id="PF00005">
    <property type="entry name" value="ABC_tran"/>
    <property type="match status" value="1"/>
</dbReference>
<feature type="non-terminal residue" evidence="4">
    <location>
        <position position="1"/>
    </location>
</feature>
<accession>A0A656JW80</accession>
<dbReference type="InterPro" id="IPR003439">
    <property type="entry name" value="ABC_transporter-like_ATP-bd"/>
</dbReference>
<proteinExistence type="predicted"/>
<dbReference type="Proteomes" id="UP000018849">
    <property type="component" value="Unassembled WGS sequence"/>
</dbReference>
<dbReference type="Gene3D" id="3.40.50.300">
    <property type="entry name" value="P-loop containing nucleotide triphosphate hydrolases"/>
    <property type="match status" value="1"/>
</dbReference>
<dbReference type="InterPro" id="IPR039421">
    <property type="entry name" value="Type_1_exporter"/>
</dbReference>
<gene>
    <name evidence="4" type="ORF">A245_19736</name>
</gene>
<dbReference type="InterPro" id="IPR017871">
    <property type="entry name" value="ABC_transporter-like_CS"/>
</dbReference>
<reference evidence="4 5" key="1">
    <citation type="journal article" date="2013" name="PLoS Pathog.">
        <title>Genomic analysis of the Kiwifruit pathogen Pseudomonas syringae pv. actinidiae provides insight into the origins of an emergent plant disease.</title>
        <authorList>
            <person name="McCann H.C."/>
            <person name="Rikkerink E.H."/>
            <person name="Bertels F."/>
            <person name="Fiers M."/>
            <person name="Lu A."/>
            <person name="Rees-George J."/>
            <person name="Andersen M.T."/>
            <person name="Gleave A.P."/>
            <person name="Haubold B."/>
            <person name="Wohlers M.W."/>
            <person name="Guttman D.S."/>
            <person name="Wang P.W."/>
            <person name="Straub C."/>
            <person name="Vanneste J.L."/>
            <person name="Rainey P.B."/>
            <person name="Templeton M.D."/>
        </authorList>
    </citation>
    <scope>NUCLEOTIDE SEQUENCE [LARGE SCALE GENOMIC DNA]</scope>
    <source>
        <strain evidence="4 5">ICMP 19096</strain>
    </source>
</reference>
<dbReference type="SUPFAM" id="SSF52540">
    <property type="entry name" value="P-loop containing nucleoside triphosphate hydrolases"/>
    <property type="match status" value="1"/>
</dbReference>
<dbReference type="EMBL" id="AOKF01001665">
    <property type="protein sequence ID" value="EPN58493.1"/>
    <property type="molecule type" value="Genomic_DNA"/>
</dbReference>
<feature type="domain" description="ABC transporter" evidence="3">
    <location>
        <begin position="6"/>
        <end position="99"/>
    </location>
</feature>
<dbReference type="PROSITE" id="PS00211">
    <property type="entry name" value="ABC_TRANSPORTER_1"/>
    <property type="match status" value="1"/>
</dbReference>
<dbReference type="GO" id="GO:0016887">
    <property type="term" value="F:ATP hydrolysis activity"/>
    <property type="evidence" value="ECO:0007669"/>
    <property type="project" value="InterPro"/>
</dbReference>
<evidence type="ECO:0000313" key="5">
    <source>
        <dbReference type="Proteomes" id="UP000018849"/>
    </source>
</evidence>
<keyword evidence="2 4" id="KW-0067">ATP-binding</keyword>
<evidence type="ECO:0000256" key="1">
    <source>
        <dbReference type="ARBA" id="ARBA00022741"/>
    </source>
</evidence>
<keyword evidence="1" id="KW-0547">Nucleotide-binding</keyword>
<dbReference type="AlphaFoldDB" id="A0A656JW80"/>
<evidence type="ECO:0000256" key="2">
    <source>
        <dbReference type="ARBA" id="ARBA00022840"/>
    </source>
</evidence>
<evidence type="ECO:0000313" key="4">
    <source>
        <dbReference type="EMBL" id="EPN58493.1"/>
    </source>
</evidence>
<dbReference type="InterPro" id="IPR027417">
    <property type="entry name" value="P-loop_NTPase"/>
</dbReference>
<dbReference type="PANTHER" id="PTHR43394">
    <property type="entry name" value="ATP-DEPENDENT PERMEASE MDL1, MITOCHONDRIAL"/>
    <property type="match status" value="1"/>
</dbReference>
<evidence type="ECO:0000259" key="3">
    <source>
        <dbReference type="Pfam" id="PF00005"/>
    </source>
</evidence>
<protein>
    <submittedName>
        <fullName evidence="4">ABC transporter ATP-binding protein/permease</fullName>
    </submittedName>
</protein>
<organism evidence="4 5">
    <name type="scientific">Pseudomonas syringae pv. actinidiae ICMP 19096</name>
    <dbReference type="NCBI Taxonomy" id="1194405"/>
    <lineage>
        <taxon>Bacteria</taxon>
        <taxon>Pseudomonadati</taxon>
        <taxon>Pseudomonadota</taxon>
        <taxon>Gammaproteobacteria</taxon>
        <taxon>Pseudomonadales</taxon>
        <taxon>Pseudomonadaceae</taxon>
        <taxon>Pseudomonas</taxon>
        <taxon>Pseudomonas syringae</taxon>
    </lineage>
</organism>
<dbReference type="GO" id="GO:0015421">
    <property type="term" value="F:ABC-type oligopeptide transporter activity"/>
    <property type="evidence" value="ECO:0007669"/>
    <property type="project" value="TreeGrafter"/>
</dbReference>
<comment type="caution">
    <text evidence="4">The sequence shown here is derived from an EMBL/GenBank/DDBJ whole genome shotgun (WGS) entry which is preliminary data.</text>
</comment>
<dbReference type="PANTHER" id="PTHR43394:SF1">
    <property type="entry name" value="ATP-BINDING CASSETTE SUB-FAMILY B MEMBER 10, MITOCHONDRIAL"/>
    <property type="match status" value="1"/>
</dbReference>